<evidence type="ECO:0000256" key="2">
    <source>
        <dbReference type="ARBA" id="ARBA00022801"/>
    </source>
</evidence>
<dbReference type="Proteomes" id="UP000193623">
    <property type="component" value="Unassembled WGS sequence"/>
</dbReference>
<dbReference type="InterPro" id="IPR029000">
    <property type="entry name" value="Cyclophilin-like_dom_sf"/>
</dbReference>
<dbReference type="PANTHER" id="PTHR43309:SF5">
    <property type="entry name" value="5-OXOPROLINASE SUBUNIT C"/>
    <property type="match status" value="1"/>
</dbReference>
<evidence type="ECO:0000256" key="1">
    <source>
        <dbReference type="ARBA" id="ARBA00022741"/>
    </source>
</evidence>
<dbReference type="OrthoDB" id="9768696at2"/>
<evidence type="ECO:0000313" key="5">
    <source>
        <dbReference type="EMBL" id="SLN27031.1"/>
    </source>
</evidence>
<dbReference type="AlphaFoldDB" id="A0A1Y5RWH3"/>
<feature type="domain" description="Carboxyltransferase" evidence="4">
    <location>
        <begin position="26"/>
        <end position="300"/>
    </location>
</feature>
<name>A0A1Y5RWH3_9RHOB</name>
<accession>A0A1Y5RWH3</accession>
<protein>
    <submittedName>
        <fullName evidence="5">KipI antagonist</fullName>
    </submittedName>
</protein>
<reference evidence="5 6" key="1">
    <citation type="submission" date="2017-03" db="EMBL/GenBank/DDBJ databases">
        <authorList>
            <person name="Afonso C.L."/>
            <person name="Miller P.J."/>
            <person name="Scott M.A."/>
            <person name="Spackman E."/>
            <person name="Goraichik I."/>
            <person name="Dimitrov K.M."/>
            <person name="Suarez D.L."/>
            <person name="Swayne D.E."/>
        </authorList>
    </citation>
    <scope>NUCLEOTIDE SEQUENCE [LARGE SCALE GENOMIC DNA]</scope>
    <source>
        <strain evidence="5 6">CECT 8397</strain>
    </source>
</reference>
<dbReference type="EMBL" id="FWFT01000002">
    <property type="protein sequence ID" value="SLN27031.1"/>
    <property type="molecule type" value="Genomic_DNA"/>
</dbReference>
<keyword evidence="6" id="KW-1185">Reference proteome</keyword>
<gene>
    <name evidence="5" type="primary">kipA</name>
    <name evidence="5" type="ORF">PSJ8397_01112</name>
</gene>
<evidence type="ECO:0000256" key="3">
    <source>
        <dbReference type="ARBA" id="ARBA00022840"/>
    </source>
</evidence>
<dbReference type="PANTHER" id="PTHR43309">
    <property type="entry name" value="5-OXOPROLINASE SUBUNIT C"/>
    <property type="match status" value="1"/>
</dbReference>
<dbReference type="RefSeq" id="WP_085863589.1">
    <property type="nucleotide sequence ID" value="NZ_FWFT01000002.1"/>
</dbReference>
<dbReference type="SUPFAM" id="SSF50891">
    <property type="entry name" value="Cyclophilin-like"/>
    <property type="match status" value="1"/>
</dbReference>
<organism evidence="5 6">
    <name type="scientific">Pseudooctadecabacter jejudonensis</name>
    <dbReference type="NCBI Taxonomy" id="1391910"/>
    <lineage>
        <taxon>Bacteria</taxon>
        <taxon>Pseudomonadati</taxon>
        <taxon>Pseudomonadota</taxon>
        <taxon>Alphaproteobacteria</taxon>
        <taxon>Rhodobacterales</taxon>
        <taxon>Paracoccaceae</taxon>
        <taxon>Pseudooctadecabacter</taxon>
    </lineage>
</organism>
<proteinExistence type="predicted"/>
<keyword evidence="3" id="KW-0067">ATP-binding</keyword>
<dbReference type="Gene3D" id="2.40.100.10">
    <property type="entry name" value="Cyclophilin-like"/>
    <property type="match status" value="1"/>
</dbReference>
<evidence type="ECO:0000259" key="4">
    <source>
        <dbReference type="SMART" id="SM00797"/>
    </source>
</evidence>
<dbReference type="InterPro" id="IPR003778">
    <property type="entry name" value="CT_A_B"/>
</dbReference>
<dbReference type="GO" id="GO:0005524">
    <property type="term" value="F:ATP binding"/>
    <property type="evidence" value="ECO:0007669"/>
    <property type="project" value="UniProtKB-KW"/>
</dbReference>
<dbReference type="GO" id="GO:0016787">
    <property type="term" value="F:hydrolase activity"/>
    <property type="evidence" value="ECO:0007669"/>
    <property type="project" value="UniProtKB-KW"/>
</dbReference>
<keyword evidence="2" id="KW-0378">Hydrolase</keyword>
<dbReference type="Pfam" id="PF02626">
    <property type="entry name" value="CT_A_B"/>
    <property type="match status" value="1"/>
</dbReference>
<evidence type="ECO:0000313" key="6">
    <source>
        <dbReference type="Proteomes" id="UP000193623"/>
    </source>
</evidence>
<keyword evidence="1" id="KW-0547">Nucleotide-binding</keyword>
<dbReference type="SMART" id="SM00797">
    <property type="entry name" value="AHS2"/>
    <property type="match status" value="1"/>
</dbReference>
<dbReference type="InterPro" id="IPR052708">
    <property type="entry name" value="PxpC"/>
</dbReference>
<sequence length="334" mass="34698">MTAQLEVVAAGPLISLQDAGRRGGLRYGISPSGPMDPDAFAAAHAALGNAAGSTAVEVSLGGITLKGQAAPMTLALTGGAFEVDHAGTKTSTPQVLTLRPGETLSLRAGARGSWAYIAVAGAFEAASWMDSTATQTVTGLGGAMITTGTRLTVIDPQVRPDRIGFLPDPPAAQGPIRVVMGPQDHHFTAAARQTFLEGAFSVSPAYDRMGMRLNGPRLTPNGALSIPSEPVLRGAVQVSGDGVPTVLMADHQSTGGYPKIATVVSADWGRLAQHRADDTLQFEALPAQEAFALARAHHASQMAYHEALAMPRGSLADRLMRENLIHGRTDDVID</sequence>